<dbReference type="HOGENOM" id="CLU_2042185_0_0_1"/>
<gene>
    <name evidence="2" type="primary">LOC102595125</name>
</gene>
<dbReference type="EnsemblPlants" id="PGSC0003DMT400002311">
    <property type="protein sequence ID" value="PGSC0003DMT400002311"/>
    <property type="gene ID" value="PGSC0003DMG400000884"/>
</dbReference>
<dbReference type="AlphaFoldDB" id="M0ZJX2"/>
<name>M0ZJX2_SOLTU</name>
<dbReference type="InterPro" id="IPR045464">
    <property type="entry name" value="Hrt3/FBXO9_C"/>
</dbReference>
<organism evidence="2 3">
    <name type="scientific">Solanum tuberosum</name>
    <name type="common">Potato</name>
    <dbReference type="NCBI Taxonomy" id="4113"/>
    <lineage>
        <taxon>Eukaryota</taxon>
        <taxon>Viridiplantae</taxon>
        <taxon>Streptophyta</taxon>
        <taxon>Embryophyta</taxon>
        <taxon>Tracheophyta</taxon>
        <taxon>Spermatophyta</taxon>
        <taxon>Magnoliopsida</taxon>
        <taxon>eudicotyledons</taxon>
        <taxon>Gunneridae</taxon>
        <taxon>Pentapetalae</taxon>
        <taxon>asterids</taxon>
        <taxon>lamiids</taxon>
        <taxon>Solanales</taxon>
        <taxon>Solanaceae</taxon>
        <taxon>Solanoideae</taxon>
        <taxon>Solaneae</taxon>
        <taxon>Solanum</taxon>
    </lineage>
</organism>
<dbReference type="Pfam" id="PF19270">
    <property type="entry name" value="FBO_C"/>
    <property type="match status" value="1"/>
</dbReference>
<reference evidence="2" key="2">
    <citation type="submission" date="2015-06" db="UniProtKB">
        <authorList>
            <consortium name="EnsemblPlants"/>
        </authorList>
    </citation>
    <scope>IDENTIFICATION</scope>
    <source>
        <strain evidence="2">DM1-3 516 R44</strain>
    </source>
</reference>
<evidence type="ECO:0000259" key="1">
    <source>
        <dbReference type="Pfam" id="PF19270"/>
    </source>
</evidence>
<dbReference type="Gramene" id="PGSC0003DMT400002311">
    <property type="protein sequence ID" value="PGSC0003DMT400002311"/>
    <property type="gene ID" value="PGSC0003DMG400000884"/>
</dbReference>
<protein>
    <submittedName>
        <fullName evidence="2">F-box family protein</fullName>
    </submittedName>
</protein>
<sequence length="121" mass="13842">MTFHLSIRLRGTTQGANNRMDLLALLTSGVNDNEVNCPDEDILGVVERWEEDETHNPDVPAISHKRGLTPFVFVSFEEVSLSFTFVRRSHFFHIKQREDQVSHLTISMINEAILIGCEIFL</sequence>
<reference evidence="3" key="1">
    <citation type="journal article" date="2011" name="Nature">
        <title>Genome sequence and analysis of the tuber crop potato.</title>
        <authorList>
            <consortium name="The Potato Genome Sequencing Consortium"/>
        </authorList>
    </citation>
    <scope>NUCLEOTIDE SEQUENCE [LARGE SCALE GENOMIC DNA]</scope>
    <source>
        <strain evidence="3">cv. DM1-3 516 R44</strain>
    </source>
</reference>
<evidence type="ECO:0000313" key="3">
    <source>
        <dbReference type="Proteomes" id="UP000011115"/>
    </source>
</evidence>
<accession>M0ZJX2</accession>
<dbReference type="ExpressionAtlas" id="M0ZJX2">
    <property type="expression patterns" value="baseline"/>
</dbReference>
<dbReference type="OrthoDB" id="2117972at2759"/>
<proteinExistence type="predicted"/>
<evidence type="ECO:0000313" key="2">
    <source>
        <dbReference type="EnsemblPlants" id="PGSC0003DMT400002311"/>
    </source>
</evidence>
<dbReference type="Proteomes" id="UP000011115">
    <property type="component" value="Unassembled WGS sequence"/>
</dbReference>
<keyword evidence="3" id="KW-1185">Reference proteome</keyword>
<feature type="domain" description="F-box protein Hrt3/FBXO9 C-terminal" evidence="1">
    <location>
        <begin position="3"/>
        <end position="82"/>
    </location>
</feature>